<feature type="transmembrane region" description="Helical" evidence="2">
    <location>
        <begin position="416"/>
        <end position="439"/>
    </location>
</feature>
<organism evidence="4 5">
    <name type="scientific">Geodermatophilus africanus</name>
    <dbReference type="NCBI Taxonomy" id="1137993"/>
    <lineage>
        <taxon>Bacteria</taxon>
        <taxon>Bacillati</taxon>
        <taxon>Actinomycetota</taxon>
        <taxon>Actinomycetes</taxon>
        <taxon>Geodermatophilales</taxon>
        <taxon>Geodermatophilaceae</taxon>
        <taxon>Geodermatophilus</taxon>
    </lineage>
</organism>
<dbReference type="Pfam" id="PF20568">
    <property type="entry name" value="DUF6777"/>
    <property type="match status" value="1"/>
</dbReference>
<dbReference type="AlphaFoldDB" id="A0A1H3HGM3"/>
<name>A0A1H3HGM3_9ACTN</name>
<feature type="non-terminal residue" evidence="4">
    <location>
        <position position="763"/>
    </location>
</feature>
<dbReference type="Proteomes" id="UP000198921">
    <property type="component" value="Unassembled WGS sequence"/>
</dbReference>
<gene>
    <name evidence="4" type="ORF">SAMN05660209_02103</name>
</gene>
<feature type="region of interest" description="Disordered" evidence="1">
    <location>
        <begin position="449"/>
        <end position="487"/>
    </location>
</feature>
<evidence type="ECO:0000256" key="2">
    <source>
        <dbReference type="SAM" id="Phobius"/>
    </source>
</evidence>
<keyword evidence="2" id="KW-0472">Membrane</keyword>
<feature type="domain" description="DUF6777" evidence="3">
    <location>
        <begin position="480"/>
        <end position="633"/>
    </location>
</feature>
<reference evidence="5" key="1">
    <citation type="submission" date="2016-10" db="EMBL/GenBank/DDBJ databases">
        <authorList>
            <person name="Varghese N."/>
            <person name="Submissions S."/>
        </authorList>
    </citation>
    <scope>NUCLEOTIDE SEQUENCE [LARGE SCALE GENOMIC DNA]</scope>
    <source>
        <strain evidence="5">DSM 45422</strain>
    </source>
</reference>
<dbReference type="EMBL" id="FNOT01000005">
    <property type="protein sequence ID" value="SDY14713.1"/>
    <property type="molecule type" value="Genomic_DNA"/>
</dbReference>
<keyword evidence="5" id="KW-1185">Reference proteome</keyword>
<dbReference type="InterPro" id="IPR011009">
    <property type="entry name" value="Kinase-like_dom_sf"/>
</dbReference>
<feature type="compositionally biased region" description="Low complexity" evidence="1">
    <location>
        <begin position="740"/>
        <end position="763"/>
    </location>
</feature>
<feature type="region of interest" description="Disordered" evidence="1">
    <location>
        <begin position="649"/>
        <end position="763"/>
    </location>
</feature>
<evidence type="ECO:0000313" key="5">
    <source>
        <dbReference type="Proteomes" id="UP000198921"/>
    </source>
</evidence>
<feature type="compositionally biased region" description="Pro residues" evidence="1">
    <location>
        <begin position="338"/>
        <end position="347"/>
    </location>
</feature>
<evidence type="ECO:0000256" key="1">
    <source>
        <dbReference type="SAM" id="MobiDB-lite"/>
    </source>
</evidence>
<accession>A0A1H3HGM3</accession>
<evidence type="ECO:0000259" key="3">
    <source>
        <dbReference type="Pfam" id="PF20568"/>
    </source>
</evidence>
<feature type="region of interest" description="Disordered" evidence="1">
    <location>
        <begin position="312"/>
        <end position="399"/>
    </location>
</feature>
<keyword evidence="2" id="KW-1133">Transmembrane helix</keyword>
<feature type="compositionally biased region" description="Pro residues" evidence="1">
    <location>
        <begin position="452"/>
        <end position="462"/>
    </location>
</feature>
<feature type="compositionally biased region" description="Low complexity" evidence="1">
    <location>
        <begin position="683"/>
        <end position="733"/>
    </location>
</feature>
<dbReference type="InterPro" id="IPR046704">
    <property type="entry name" value="DUF6777"/>
</dbReference>
<dbReference type="SUPFAM" id="SSF56112">
    <property type="entry name" value="Protein kinase-like (PK-like)"/>
    <property type="match status" value="1"/>
</dbReference>
<proteinExistence type="predicted"/>
<dbReference type="STRING" id="1137993.SAMN05660209_02103"/>
<protein>
    <recommendedName>
        <fullName evidence="3">DUF6777 domain-containing protein</fullName>
    </recommendedName>
</protein>
<keyword evidence="2" id="KW-0812">Transmembrane</keyword>
<evidence type="ECO:0000313" key="4">
    <source>
        <dbReference type="EMBL" id="SDY14713.1"/>
    </source>
</evidence>
<sequence>MDYPSADDYVRAVQRPAYAFADEDLRDARFYVHPLLGVPMPASGSTAVVFKAQVSGEDQALRFFIREDASTRERYTALGRHLQNAGLGPDVATAQWLDRAIRIGEQWYPTIRMQWVEGRTLDRYADHLVQTGNLGAIAALAALWRDLIGRMQTAWFAHGDLQHGNVLVDERGTLRLVDFDCAWIPSFEGKKPPQESGHRNYQRTRDQWGPWMDTFPALVIYLSLLALSRSPRPWELYNEDNLIFSREDFAAPFDTAAWRQLAALEDPEVDRVAERLRACCDPAWRSETDLEAVLAGRRRIVVAEHDWVAKAEARRAQRNGSPSAPPGAEPVSTRPSPGVLPPPPPKDVPYAAQPRPANATEPDPSVPAAREAEPAAVPLLDSGGQPGDRTGRGARGARTWREAPPPRRLVSTGGALGLLVGAVVLVFALTAVVTAVFLIGSSGTTVVRAEPAPSPGPDPFTPPSGSTDPGQLPVQPSHGTVTGDTPGIYGGTGNNVCDPVAMATYLETHPGPGRAWADAQGIQPNDIRSYLGRLTPVTLRTDTAVTNHDYRGGRAVPVQSILQAGTAVLIDERGAPQVRCACGNPLGPPDGQPASSYEAESAPWPGFSPERVTVIEPAPAPVVEFVLVVQDGNQVPDDDAVVVRPRATMGEQDHPAPPAQAAAAREQSVDRTSGPSAPSAGESTTGTTAPVTTAPGHPTGTGPASGSTQSAPPSAQTPGSSVTTPPGPSSTTTTPPPTTRAPETPETTQAPETPTTRAPETPT</sequence>
<feature type="compositionally biased region" description="Low complexity" evidence="1">
    <location>
        <begin position="366"/>
        <end position="378"/>
    </location>
</feature>